<name>A0A9W6BRX9_9CHLO</name>
<accession>A0A9W6BRX9</accession>
<dbReference type="InterPro" id="IPR017956">
    <property type="entry name" value="AT_hook_DNA-bd_motif"/>
</dbReference>
<comment type="caution">
    <text evidence="2">The sequence shown here is derived from an EMBL/GenBank/DDBJ whole genome shotgun (WGS) entry which is preliminary data.</text>
</comment>
<reference evidence="2 3" key="1">
    <citation type="journal article" date="2023" name="Commun. Biol.">
        <title>Reorganization of the ancestral sex-determining regions during the evolution of trioecy in Pleodorina starrii.</title>
        <authorList>
            <person name="Takahashi K."/>
            <person name="Suzuki S."/>
            <person name="Kawai-Toyooka H."/>
            <person name="Yamamoto K."/>
            <person name="Hamaji T."/>
            <person name="Ootsuki R."/>
            <person name="Yamaguchi H."/>
            <person name="Kawachi M."/>
            <person name="Higashiyama T."/>
            <person name="Nozaki H."/>
        </authorList>
    </citation>
    <scope>NUCLEOTIDE SEQUENCE [LARGE SCALE GENOMIC DNA]</scope>
    <source>
        <strain evidence="2 3">NIES-4479</strain>
    </source>
</reference>
<dbReference type="InterPro" id="IPR038538">
    <property type="entry name" value="MTERF_sf"/>
</dbReference>
<keyword evidence="3" id="KW-1185">Reference proteome</keyword>
<evidence type="ECO:0000313" key="2">
    <source>
        <dbReference type="EMBL" id="GLC57356.1"/>
    </source>
</evidence>
<gene>
    <name evidence="2" type="primary">PLEST007919</name>
    <name evidence="2" type="ORF">PLESTB_001215600</name>
</gene>
<dbReference type="SMART" id="SM00384">
    <property type="entry name" value="AT_hook"/>
    <property type="match status" value="3"/>
</dbReference>
<dbReference type="AlphaFoldDB" id="A0A9W6BRX9"/>
<dbReference type="Gene3D" id="1.25.70.10">
    <property type="entry name" value="Transcription termination factor 3, mitochondrial"/>
    <property type="match status" value="1"/>
</dbReference>
<organism evidence="2 3">
    <name type="scientific">Pleodorina starrii</name>
    <dbReference type="NCBI Taxonomy" id="330485"/>
    <lineage>
        <taxon>Eukaryota</taxon>
        <taxon>Viridiplantae</taxon>
        <taxon>Chlorophyta</taxon>
        <taxon>core chlorophytes</taxon>
        <taxon>Chlorophyceae</taxon>
        <taxon>CS clade</taxon>
        <taxon>Chlamydomonadales</taxon>
        <taxon>Volvocaceae</taxon>
        <taxon>Pleodorina</taxon>
    </lineage>
</organism>
<dbReference type="OrthoDB" id="546574at2759"/>
<evidence type="ECO:0000313" key="3">
    <source>
        <dbReference type="Proteomes" id="UP001165080"/>
    </source>
</evidence>
<feature type="compositionally biased region" description="Low complexity" evidence="1">
    <location>
        <begin position="200"/>
        <end position="212"/>
    </location>
</feature>
<dbReference type="EMBL" id="BRXU01000018">
    <property type="protein sequence ID" value="GLC57356.1"/>
    <property type="molecule type" value="Genomic_DNA"/>
</dbReference>
<feature type="region of interest" description="Disordered" evidence="1">
    <location>
        <begin position="46"/>
        <end position="212"/>
    </location>
</feature>
<dbReference type="PRINTS" id="PR00929">
    <property type="entry name" value="ATHOOK"/>
</dbReference>
<proteinExistence type="predicted"/>
<evidence type="ECO:0000256" key="1">
    <source>
        <dbReference type="SAM" id="MobiDB-lite"/>
    </source>
</evidence>
<sequence>MVLRGALPTTNYSARIVLRSQQYLSWRSYPGASLNSKRVAPLKAPCRVGAVPDGGDDSIPNRRRGRPRKSQPQAGQEAAADSLDVGYRAYGMPGVYSGSDDESATDHTHQPQPSDEQLEPRQQPDLPRRRGRPRKAMQSRSGSSAGATPGNGASRSTSSHGASPLLESRRGRGRAAASAFTAAAAAAAAGAPRRPRGRPRLSSLPGSPLPAGACPARDVELRAVLLRHLDLQPEQLSPPPASWRRLMASTTATALGGRVSELCAALGPDAVRHIVRRCPHALQLTTDRILSKLAELNLRLRLPRSALIGAVCRFPALLGAAPGAVGERVALLVRELDKPEEFVVSMVVSQPVLLGLSPATLKYRIGLLHEAASLLPKWSSELSDCAPSSLGRLLRCSDPVLSRLTYTYLRTATNGRKFHLLRSMATICCQPAARWHRDNPLFLEWLAAGEEDRREGRVVRWAGWLQQGATPGEVDWWAGPPRKG</sequence>
<feature type="compositionally biased region" description="Low complexity" evidence="1">
    <location>
        <begin position="174"/>
        <end position="192"/>
    </location>
</feature>
<dbReference type="GO" id="GO:0003677">
    <property type="term" value="F:DNA binding"/>
    <property type="evidence" value="ECO:0007669"/>
    <property type="project" value="InterPro"/>
</dbReference>
<protein>
    <submittedName>
        <fullName evidence="2">Uncharacterized protein</fullName>
    </submittedName>
</protein>
<dbReference type="Proteomes" id="UP001165080">
    <property type="component" value="Unassembled WGS sequence"/>
</dbReference>
<feature type="compositionally biased region" description="Polar residues" evidence="1">
    <location>
        <begin position="138"/>
        <end position="161"/>
    </location>
</feature>